<evidence type="ECO:0000256" key="13">
    <source>
        <dbReference type="SAM" id="MobiDB-lite"/>
    </source>
</evidence>
<evidence type="ECO:0000256" key="8">
    <source>
        <dbReference type="ARBA" id="ARBA00022898"/>
    </source>
</evidence>
<evidence type="ECO:0000256" key="7">
    <source>
        <dbReference type="ARBA" id="ARBA00022822"/>
    </source>
</evidence>
<dbReference type="InterPro" id="IPR023026">
    <property type="entry name" value="Trp_synth_beta/beta-like"/>
</dbReference>
<gene>
    <name evidence="12" type="primary">trpB</name>
    <name evidence="15" type="ORF">HSCHL_0405</name>
</gene>
<keyword evidence="10 12" id="KW-0456">Lyase</keyword>
<dbReference type="Gene3D" id="3.40.50.1100">
    <property type="match status" value="2"/>
</dbReference>
<dbReference type="GO" id="GO:0005737">
    <property type="term" value="C:cytoplasm"/>
    <property type="evidence" value="ECO:0007669"/>
    <property type="project" value="TreeGrafter"/>
</dbReference>
<comment type="caution">
    <text evidence="15">The sequence shown here is derived from an EMBL/GenBank/DDBJ whole genome shotgun (WGS) entry which is preliminary data.</text>
</comment>
<protein>
    <recommendedName>
        <fullName evidence="12">Tryptophan synthase beta chain</fullName>
        <ecNumber evidence="12">4.2.1.20</ecNumber>
    </recommendedName>
</protein>
<keyword evidence="7 12" id="KW-0822">Tryptophan biosynthesis</keyword>
<dbReference type="NCBIfam" id="TIGR00263">
    <property type="entry name" value="trpB"/>
    <property type="match status" value="1"/>
</dbReference>
<dbReference type="PANTHER" id="PTHR48077">
    <property type="entry name" value="TRYPTOPHAN SYNTHASE-RELATED"/>
    <property type="match status" value="1"/>
</dbReference>
<dbReference type="InterPro" id="IPR006654">
    <property type="entry name" value="Trp_synth_beta"/>
</dbReference>
<evidence type="ECO:0000313" key="16">
    <source>
        <dbReference type="Proteomes" id="UP000244180"/>
    </source>
</evidence>
<evidence type="ECO:0000259" key="14">
    <source>
        <dbReference type="Pfam" id="PF00291"/>
    </source>
</evidence>
<comment type="pathway">
    <text evidence="3 12">Amino-acid biosynthesis; L-tryptophan biosynthesis; L-tryptophan from chorismate: step 5/5.</text>
</comment>
<dbReference type="SUPFAM" id="SSF53686">
    <property type="entry name" value="Tryptophan synthase beta subunit-like PLP-dependent enzymes"/>
    <property type="match status" value="1"/>
</dbReference>
<dbReference type="CDD" id="cd06446">
    <property type="entry name" value="Trp-synth_B"/>
    <property type="match status" value="1"/>
</dbReference>
<comment type="function">
    <text evidence="2 12">The beta subunit is responsible for the synthesis of L-tryptophan from indole and L-serine.</text>
</comment>
<evidence type="ECO:0000256" key="1">
    <source>
        <dbReference type="ARBA" id="ARBA00001933"/>
    </source>
</evidence>
<feature type="modified residue" description="N6-(pyridoxal phosphate)lysine" evidence="12">
    <location>
        <position position="137"/>
    </location>
</feature>
<feature type="region of interest" description="Disordered" evidence="13">
    <location>
        <begin position="1"/>
        <end position="46"/>
    </location>
</feature>
<feature type="domain" description="Tryptophan synthase beta chain-like PALP" evidence="14">
    <location>
        <begin position="104"/>
        <end position="421"/>
    </location>
</feature>
<dbReference type="Pfam" id="PF00291">
    <property type="entry name" value="PALP"/>
    <property type="match status" value="1"/>
</dbReference>
<evidence type="ECO:0000256" key="2">
    <source>
        <dbReference type="ARBA" id="ARBA00002786"/>
    </source>
</evidence>
<proteinExistence type="inferred from homology"/>
<dbReference type="InterPro" id="IPR001926">
    <property type="entry name" value="TrpB-like_PALP"/>
</dbReference>
<evidence type="ECO:0000256" key="10">
    <source>
        <dbReference type="ARBA" id="ARBA00023239"/>
    </source>
</evidence>
<evidence type="ECO:0000313" key="15">
    <source>
        <dbReference type="EMBL" id="PTQ52354.1"/>
    </source>
</evidence>
<keyword evidence="8 12" id="KW-0663">Pyridoxal phosphate</keyword>
<accession>A0A2T5G844</accession>
<dbReference type="GO" id="GO:0004834">
    <property type="term" value="F:tryptophan synthase activity"/>
    <property type="evidence" value="ECO:0007669"/>
    <property type="project" value="UniProtKB-UniRule"/>
</dbReference>
<evidence type="ECO:0000256" key="12">
    <source>
        <dbReference type="HAMAP-Rule" id="MF_00133"/>
    </source>
</evidence>
<comment type="subunit">
    <text evidence="5 12">Tetramer of two alpha and two beta chains.</text>
</comment>
<dbReference type="InterPro" id="IPR006653">
    <property type="entry name" value="Trp_synth_b_CS"/>
</dbReference>
<reference evidence="15 16" key="1">
    <citation type="submission" date="2017-08" db="EMBL/GenBank/DDBJ databases">
        <title>Burning lignite coal seam in the remote Altai Mountains harbors a hydrogen-driven thermophilic microbial community.</title>
        <authorList>
            <person name="Kadnikov V.V."/>
            <person name="Mardanov A.V."/>
            <person name="Ivasenko D."/>
            <person name="Beletsky A.V."/>
            <person name="Karnachuk O.V."/>
            <person name="Ravin N.V."/>
        </authorList>
    </citation>
    <scope>NUCLEOTIDE SEQUENCE [LARGE SCALE GENOMIC DNA]</scope>
    <source>
        <strain evidence="15">AL33</strain>
    </source>
</reference>
<evidence type="ECO:0000256" key="5">
    <source>
        <dbReference type="ARBA" id="ARBA00011270"/>
    </source>
</evidence>
<dbReference type="PROSITE" id="PS00168">
    <property type="entry name" value="TRP_SYNTHASE_BETA"/>
    <property type="match status" value="1"/>
</dbReference>
<dbReference type="EC" id="4.2.1.20" evidence="12"/>
<dbReference type="FunFam" id="3.40.50.1100:FF:000001">
    <property type="entry name" value="Tryptophan synthase beta chain"/>
    <property type="match status" value="1"/>
</dbReference>
<dbReference type="AlphaFoldDB" id="A0A2T5G844"/>
<dbReference type="EMBL" id="PEBV01000025">
    <property type="protein sequence ID" value="PTQ52354.1"/>
    <property type="molecule type" value="Genomic_DNA"/>
</dbReference>
<dbReference type="UniPathway" id="UPA00035">
    <property type="reaction ID" value="UER00044"/>
</dbReference>
<comment type="similarity">
    <text evidence="4 12">Belongs to the TrpB family.</text>
</comment>
<dbReference type="InterPro" id="IPR036052">
    <property type="entry name" value="TrpB-like_PALP_sf"/>
</dbReference>
<keyword evidence="6 12" id="KW-0028">Amino-acid biosynthesis</keyword>
<dbReference type="PANTHER" id="PTHR48077:SF3">
    <property type="entry name" value="TRYPTOPHAN SYNTHASE"/>
    <property type="match status" value="1"/>
</dbReference>
<comment type="cofactor">
    <cofactor evidence="1 12">
        <name>pyridoxal 5'-phosphate</name>
        <dbReference type="ChEBI" id="CHEBI:597326"/>
    </cofactor>
</comment>
<evidence type="ECO:0000256" key="11">
    <source>
        <dbReference type="ARBA" id="ARBA00049047"/>
    </source>
</evidence>
<comment type="catalytic activity">
    <reaction evidence="11 12">
        <text>(1S,2R)-1-C-(indol-3-yl)glycerol 3-phosphate + L-serine = D-glyceraldehyde 3-phosphate + L-tryptophan + H2O</text>
        <dbReference type="Rhea" id="RHEA:10532"/>
        <dbReference type="ChEBI" id="CHEBI:15377"/>
        <dbReference type="ChEBI" id="CHEBI:33384"/>
        <dbReference type="ChEBI" id="CHEBI:57912"/>
        <dbReference type="ChEBI" id="CHEBI:58866"/>
        <dbReference type="ChEBI" id="CHEBI:59776"/>
        <dbReference type="EC" id="4.2.1.20"/>
    </reaction>
</comment>
<name>A0A2T5G844_HYDSH</name>
<organism evidence="15 16">
    <name type="scientific">Hydrogenibacillus schlegelii</name>
    <name type="common">Bacillus schlegelii</name>
    <dbReference type="NCBI Taxonomy" id="1484"/>
    <lineage>
        <taxon>Bacteria</taxon>
        <taxon>Bacillati</taxon>
        <taxon>Bacillota</taxon>
        <taxon>Bacilli</taxon>
        <taxon>Bacillales</taxon>
        <taxon>Bacillales Family X. Incertae Sedis</taxon>
        <taxon>Hydrogenibacillus</taxon>
    </lineage>
</organism>
<dbReference type="FunFam" id="3.40.50.1100:FF:000004">
    <property type="entry name" value="Tryptophan synthase beta chain"/>
    <property type="match status" value="1"/>
</dbReference>
<dbReference type="Proteomes" id="UP000244180">
    <property type="component" value="Unassembled WGS sequence"/>
</dbReference>
<dbReference type="HAMAP" id="MF_00133">
    <property type="entry name" value="Trp_synth_beta"/>
    <property type="match status" value="1"/>
</dbReference>
<evidence type="ECO:0000256" key="3">
    <source>
        <dbReference type="ARBA" id="ARBA00004733"/>
    </source>
</evidence>
<evidence type="ECO:0000256" key="9">
    <source>
        <dbReference type="ARBA" id="ARBA00023141"/>
    </source>
</evidence>
<evidence type="ECO:0000256" key="4">
    <source>
        <dbReference type="ARBA" id="ARBA00009982"/>
    </source>
</evidence>
<dbReference type="PIRSF" id="PIRSF001413">
    <property type="entry name" value="Trp_syn_beta"/>
    <property type="match status" value="1"/>
</dbReference>
<sequence length="459" mass="48376">MPEESLEGGEGLRRGGGRSVKENLSKNAEGTVPENGPIKPVRPIPPEVLRSLPDAEGRFGPYGGRFVPETLMAALEELEDAVRRIVPSPGFQAKLAALLQEYVGRPTPLTYAARLSEAYGVSIYLKREDLAHTGAHKINNALGQALLAREMGKSRLIAETGAGQHGVATATAAALLGMRCTIFMGEEDMARQALNVFRMRLLGAEVVAVRHGTRTLKEAVNEALRHWSAHVDETFYVLGSAVGPHPYPLLVRTLQRVIGDEARAQSLSLLGRLPEAVVASVGGGSNAIGIFYPFLSDPVRLIGVEAAGEGIESGRHAAPLSAGSVGVLHGARTFLLQDDVGHIRPAHSVSAGLDYPGVGPEHAWLKDVGRAEYVAVRDEEALEALKDLSRLEGILPALESAHALAYVKKAAASLTGPVIVSLSGRGDKDVETVARRLGAVLGGADDPAARGAVGGPPER</sequence>
<evidence type="ECO:0000256" key="6">
    <source>
        <dbReference type="ARBA" id="ARBA00022605"/>
    </source>
</evidence>
<dbReference type="OrthoDB" id="9766131at2"/>
<keyword evidence="9 12" id="KW-0057">Aromatic amino acid biosynthesis</keyword>